<evidence type="ECO:0000256" key="1">
    <source>
        <dbReference type="SAM" id="Phobius"/>
    </source>
</evidence>
<proteinExistence type="predicted"/>
<dbReference type="Pfam" id="PF20122">
    <property type="entry name" value="DUF6512"/>
    <property type="match status" value="1"/>
</dbReference>
<feature type="transmembrane region" description="Helical" evidence="1">
    <location>
        <begin position="6"/>
        <end position="27"/>
    </location>
</feature>
<keyword evidence="1" id="KW-0472">Membrane</keyword>
<reference evidence="3" key="1">
    <citation type="submission" date="2017-03" db="EMBL/GenBank/DDBJ databases">
        <authorList>
            <person name="Falquet L."/>
            <person name="Falquet L."/>
        </authorList>
    </citation>
    <scope>NUCLEOTIDE SEQUENCE [LARGE SCALE GENOMIC DNA]</scope>
</reference>
<keyword evidence="1" id="KW-1133">Transmembrane helix</keyword>
<dbReference type="GeneID" id="99802902"/>
<organism evidence="2 3">
    <name type="scientific">Clostridium chauvoei JF4335</name>
    <dbReference type="NCBI Taxonomy" id="1351755"/>
    <lineage>
        <taxon>Bacteria</taxon>
        <taxon>Bacillati</taxon>
        <taxon>Bacillota</taxon>
        <taxon>Clostridia</taxon>
        <taxon>Eubacteriales</taxon>
        <taxon>Clostridiaceae</taxon>
        <taxon>Clostridium</taxon>
    </lineage>
</organism>
<evidence type="ECO:0000313" key="3">
    <source>
        <dbReference type="Proteomes" id="UP000190476"/>
    </source>
</evidence>
<feature type="transmembrane region" description="Helical" evidence="1">
    <location>
        <begin position="72"/>
        <end position="91"/>
    </location>
</feature>
<dbReference type="RefSeq" id="WP_079481367.1">
    <property type="nucleotide sequence ID" value="NZ_LT799839.1"/>
</dbReference>
<name>A0A1U6JDS2_9CLOT</name>
<evidence type="ECO:0000313" key="2">
    <source>
        <dbReference type="EMBL" id="SLK18177.1"/>
    </source>
</evidence>
<feature type="transmembrane region" description="Helical" evidence="1">
    <location>
        <begin position="103"/>
        <end position="124"/>
    </location>
</feature>
<feature type="transmembrane region" description="Helical" evidence="1">
    <location>
        <begin position="136"/>
        <end position="154"/>
    </location>
</feature>
<gene>
    <name evidence="2" type="ORF">CCH01_13980</name>
</gene>
<dbReference type="AlphaFoldDB" id="A0A1U6JDS2"/>
<keyword evidence="1" id="KW-0812">Transmembrane</keyword>
<feature type="transmembrane region" description="Helical" evidence="1">
    <location>
        <begin position="47"/>
        <end position="66"/>
    </location>
</feature>
<sequence>MNNEIITIGIVFSFILGTLLHFTYKIFNNNRFIGYFSAINESVWEHIKLSIFPILIFMLIIICFNYENINNLFFSLGFSLLLSLTLVPSIFYSYTYITKKPVLIIDISIFILAVILPFLLIKFITNLPPLPNFFEILGILLTTLIILSFFYFTYNPPNTKLFIQYTTKG</sequence>
<protein>
    <submittedName>
        <fullName evidence="2">Uncharacterized protein</fullName>
    </submittedName>
</protein>
<dbReference type="EMBL" id="LT799839">
    <property type="protein sequence ID" value="SLK18177.1"/>
    <property type="molecule type" value="Genomic_DNA"/>
</dbReference>
<dbReference type="Proteomes" id="UP000190476">
    <property type="component" value="Chromosome I"/>
</dbReference>
<dbReference type="InterPro" id="IPR045407">
    <property type="entry name" value="DUF6512"/>
</dbReference>
<keyword evidence="3" id="KW-1185">Reference proteome</keyword>
<accession>A0A1U6JDS2</accession>